<sequence>MFDFIAEMWDVMVSIFSSTQAEKYKNEAEECKKKIATVSD</sequence>
<protein>
    <recommendedName>
        <fullName evidence="3">YqzL-like protein</fullName>
    </recommendedName>
</protein>
<comment type="caution">
    <text evidence="1">The sequence shown here is derived from an EMBL/GenBank/DDBJ whole genome shotgun (WGS) entry which is preliminary data.</text>
</comment>
<name>A0ABX5ES59_9BACL</name>
<accession>A0ABX5ES59</accession>
<organism evidence="1 2">
    <name type="scientific">Laceyella sediminis</name>
    <dbReference type="NCBI Taxonomy" id="573074"/>
    <lineage>
        <taxon>Bacteria</taxon>
        <taxon>Bacillati</taxon>
        <taxon>Bacillota</taxon>
        <taxon>Bacilli</taxon>
        <taxon>Bacillales</taxon>
        <taxon>Thermoactinomycetaceae</taxon>
        <taxon>Laceyella</taxon>
    </lineage>
</organism>
<gene>
    <name evidence="1" type="ORF">CLV36_10638</name>
</gene>
<evidence type="ECO:0008006" key="3">
    <source>
        <dbReference type="Google" id="ProtNLM"/>
    </source>
</evidence>
<dbReference type="EMBL" id="PVTZ01000006">
    <property type="protein sequence ID" value="PRZ14278.1"/>
    <property type="molecule type" value="Genomic_DNA"/>
</dbReference>
<proteinExistence type="predicted"/>
<keyword evidence="2" id="KW-1185">Reference proteome</keyword>
<dbReference type="Proteomes" id="UP000238836">
    <property type="component" value="Unassembled WGS sequence"/>
</dbReference>
<evidence type="ECO:0000313" key="2">
    <source>
        <dbReference type="Proteomes" id="UP000238836"/>
    </source>
</evidence>
<dbReference type="RefSeq" id="WP_281257247.1">
    <property type="nucleotide sequence ID" value="NZ_PVTZ01000006.1"/>
</dbReference>
<reference evidence="1 2" key="1">
    <citation type="submission" date="2018-03" db="EMBL/GenBank/DDBJ databases">
        <title>Genomic Encyclopedia of Archaeal and Bacterial Type Strains, Phase II (KMG-II): from individual species to whole genera.</title>
        <authorList>
            <person name="Goeker M."/>
        </authorList>
    </citation>
    <scope>NUCLEOTIDE SEQUENCE [LARGE SCALE GENOMIC DNA]</scope>
    <source>
        <strain evidence="1 2">RHA1</strain>
    </source>
</reference>
<evidence type="ECO:0000313" key="1">
    <source>
        <dbReference type="EMBL" id="PRZ14278.1"/>
    </source>
</evidence>